<accession>A0A9W8GXM5</accession>
<name>A0A9W8GXM5_9FUNG</name>
<reference evidence="1" key="1">
    <citation type="submission" date="2022-07" db="EMBL/GenBank/DDBJ databases">
        <title>Phylogenomic reconstructions and comparative analyses of Kickxellomycotina fungi.</title>
        <authorList>
            <person name="Reynolds N.K."/>
            <person name="Stajich J.E."/>
            <person name="Barry K."/>
            <person name="Grigoriev I.V."/>
            <person name="Crous P."/>
            <person name="Smith M.E."/>
        </authorList>
    </citation>
    <scope>NUCLEOTIDE SEQUENCE</scope>
    <source>
        <strain evidence="1">BCRC 34297</strain>
    </source>
</reference>
<comment type="caution">
    <text evidence="1">The sequence shown here is derived from an EMBL/GenBank/DDBJ whole genome shotgun (WGS) entry which is preliminary data.</text>
</comment>
<proteinExistence type="predicted"/>
<dbReference type="OrthoDB" id="48509at2759"/>
<sequence length="88" mass="9271">MNGEITQQFMITLETITEQAYAYPTTLNGRAFAEDFVARHAKYHAAVRNGSAKSAPANWAFVLEATKSATLGSANSSGNGFPASANSA</sequence>
<evidence type="ECO:0000313" key="2">
    <source>
        <dbReference type="Proteomes" id="UP001140011"/>
    </source>
</evidence>
<dbReference type="AlphaFoldDB" id="A0A9W8GXM5"/>
<protein>
    <submittedName>
        <fullName evidence="1">Uncharacterized protein</fullName>
    </submittedName>
</protein>
<evidence type="ECO:0000313" key="1">
    <source>
        <dbReference type="EMBL" id="KAJ2755358.1"/>
    </source>
</evidence>
<dbReference type="EMBL" id="JANBUH010000066">
    <property type="protein sequence ID" value="KAJ2755358.1"/>
    <property type="molecule type" value="Genomic_DNA"/>
</dbReference>
<dbReference type="Proteomes" id="UP001140011">
    <property type="component" value="Unassembled WGS sequence"/>
</dbReference>
<organism evidence="1 2">
    <name type="scientific">Coemansia pectinata</name>
    <dbReference type="NCBI Taxonomy" id="1052879"/>
    <lineage>
        <taxon>Eukaryota</taxon>
        <taxon>Fungi</taxon>
        <taxon>Fungi incertae sedis</taxon>
        <taxon>Zoopagomycota</taxon>
        <taxon>Kickxellomycotina</taxon>
        <taxon>Kickxellomycetes</taxon>
        <taxon>Kickxellales</taxon>
        <taxon>Kickxellaceae</taxon>
        <taxon>Coemansia</taxon>
    </lineage>
</organism>
<gene>
    <name evidence="1" type="ORF">GGI19_001710</name>
</gene>
<keyword evidence="2" id="KW-1185">Reference proteome</keyword>